<dbReference type="GO" id="GO:0045259">
    <property type="term" value="C:proton-transporting ATP synthase complex"/>
    <property type="evidence" value="ECO:0007669"/>
    <property type="project" value="UniProtKB-KW"/>
</dbReference>
<evidence type="ECO:0000256" key="12">
    <source>
        <dbReference type="PIRNR" id="PIRNR005514"/>
    </source>
</evidence>
<evidence type="ECO:0000313" key="13">
    <source>
        <dbReference type="EMBL" id="VUG17048.1"/>
    </source>
</evidence>
<keyword evidence="4 12" id="KW-0813">Transport</keyword>
<keyword evidence="10 12" id="KW-0472">Membrane</keyword>
<keyword evidence="5" id="KW-0138">CF(0)</keyword>
<dbReference type="PIRSF" id="PIRSF005514">
    <property type="entry name" value="ATPase_F0_D_mt"/>
    <property type="match status" value="1"/>
</dbReference>
<keyword evidence="7 12" id="KW-0999">Mitochondrion inner membrane</keyword>
<dbReference type="GO" id="GO:0015986">
    <property type="term" value="P:proton motive force-driven ATP synthesis"/>
    <property type="evidence" value="ECO:0007669"/>
    <property type="project" value="UniProtKB-UniRule"/>
</dbReference>
<keyword evidence="9 12" id="KW-0496">Mitochondrion</keyword>
<organism evidence="13 14">
    <name type="scientific">Dekkera bruxellensis</name>
    <name type="common">Brettanomyces custersii</name>
    <dbReference type="NCBI Taxonomy" id="5007"/>
    <lineage>
        <taxon>Eukaryota</taxon>
        <taxon>Fungi</taxon>
        <taxon>Dikarya</taxon>
        <taxon>Ascomycota</taxon>
        <taxon>Saccharomycotina</taxon>
        <taxon>Pichiomycetes</taxon>
        <taxon>Pichiales</taxon>
        <taxon>Pichiaceae</taxon>
        <taxon>Brettanomyces</taxon>
    </lineage>
</organism>
<sequence>MSAVAKEAISKISWSTIIQQLGLGGKTAVSLTTFKKRNDEAKTTLYNLKQEEIDIDFDAYKSKLHNAKIVDKIQADVKSFKTTKTDLKKQLNLISAFQTKAVENAKETESLVLKELTELEKTLQNIESARPFDELTVDDVVKARPDVEDKVQYMLDNGKVEVPGYKEKFGSLVIM</sequence>
<proteinExistence type="inferred from homology"/>
<dbReference type="InterPro" id="IPR008689">
    <property type="entry name" value="ATP_synth_F0_dsu_mt"/>
</dbReference>
<dbReference type="Pfam" id="PF05873">
    <property type="entry name" value="Mt_ATP-synt_D"/>
    <property type="match status" value="1"/>
</dbReference>
<dbReference type="Gene3D" id="6.10.280.70">
    <property type="match status" value="1"/>
</dbReference>
<evidence type="ECO:0000256" key="2">
    <source>
        <dbReference type="ARBA" id="ARBA00006842"/>
    </source>
</evidence>
<evidence type="ECO:0000256" key="1">
    <source>
        <dbReference type="ARBA" id="ARBA00004273"/>
    </source>
</evidence>
<comment type="subcellular location">
    <subcellularLocation>
        <location evidence="1 12">Mitochondrion inner membrane</location>
    </subcellularLocation>
</comment>
<reference evidence="13 14" key="1">
    <citation type="submission" date="2019-07" db="EMBL/GenBank/DDBJ databases">
        <authorList>
            <person name="Friedrich A."/>
            <person name="Schacherer J."/>
        </authorList>
    </citation>
    <scope>NUCLEOTIDE SEQUENCE [LARGE SCALE GENOMIC DNA]</scope>
</reference>
<evidence type="ECO:0000256" key="6">
    <source>
        <dbReference type="ARBA" id="ARBA00022781"/>
    </source>
</evidence>
<dbReference type="InterPro" id="IPR036228">
    <property type="entry name" value="ATP_synth_F0_dsu_sf_mt"/>
</dbReference>
<name>A0A7D9GZU9_DEKBR</name>
<keyword evidence="8 12" id="KW-0406">Ion transport</keyword>
<evidence type="ECO:0000256" key="9">
    <source>
        <dbReference type="ARBA" id="ARBA00023128"/>
    </source>
</evidence>
<evidence type="ECO:0000313" key="14">
    <source>
        <dbReference type="Proteomes" id="UP000478008"/>
    </source>
</evidence>
<dbReference type="AlphaFoldDB" id="A0A7D9GZU9"/>
<comment type="similarity">
    <text evidence="2 12">Belongs to the ATPase d subunit family.</text>
</comment>
<comment type="function">
    <text evidence="12">Mitochondrial membrane ATP synthase (F(1)F(0) ATP synthase or Complex V) produces ATP from ADP in the presence of a proton gradient across the membrane which is generated by electron transport complexes of the respiratory chain. F-type ATPases consist of two structural domains, F(1) - containing the extramembraneous catalytic core, and F(0) - containing the membrane proton channel, linked together by a central stalk and a peripheral stalk. During catalysis, ATP synthesis in the catalytic domain of F(1) is coupled via a rotary mechanism of the central stalk subunits to proton translocation.</text>
</comment>
<evidence type="ECO:0000256" key="11">
    <source>
        <dbReference type="ARBA" id="ARBA00023310"/>
    </source>
</evidence>
<keyword evidence="6 12" id="KW-0375">Hydrogen ion transport</keyword>
<gene>
    <name evidence="13" type="primary">ATP7</name>
    <name evidence="13" type="ORF">DEBR0S1_32000G</name>
</gene>
<dbReference type="GO" id="GO:0015078">
    <property type="term" value="F:proton transmembrane transporter activity"/>
    <property type="evidence" value="ECO:0007669"/>
    <property type="project" value="InterPro"/>
</dbReference>
<evidence type="ECO:0000256" key="4">
    <source>
        <dbReference type="ARBA" id="ARBA00022448"/>
    </source>
</evidence>
<keyword evidence="14" id="KW-1185">Reference proteome</keyword>
<evidence type="ECO:0000256" key="7">
    <source>
        <dbReference type="ARBA" id="ARBA00022792"/>
    </source>
</evidence>
<protein>
    <recommendedName>
        <fullName evidence="3 12">ATP synthase subunit d, mitochondrial</fullName>
    </recommendedName>
</protein>
<dbReference type="SUPFAM" id="SSF161065">
    <property type="entry name" value="ATP synthase D chain-like"/>
    <property type="match status" value="1"/>
</dbReference>
<evidence type="ECO:0000256" key="5">
    <source>
        <dbReference type="ARBA" id="ARBA00022547"/>
    </source>
</evidence>
<dbReference type="PANTHER" id="PTHR12700">
    <property type="entry name" value="ATP SYNTHASE SUBUNIT D, MITOCHONDRIAL"/>
    <property type="match status" value="1"/>
</dbReference>
<dbReference type="Proteomes" id="UP000478008">
    <property type="component" value="Unassembled WGS sequence"/>
</dbReference>
<evidence type="ECO:0000256" key="8">
    <source>
        <dbReference type="ARBA" id="ARBA00023065"/>
    </source>
</evidence>
<dbReference type="GO" id="GO:0005743">
    <property type="term" value="C:mitochondrial inner membrane"/>
    <property type="evidence" value="ECO:0007669"/>
    <property type="project" value="UniProtKB-SubCell"/>
</dbReference>
<evidence type="ECO:0000256" key="10">
    <source>
        <dbReference type="ARBA" id="ARBA00023136"/>
    </source>
</evidence>
<evidence type="ECO:0000256" key="3">
    <source>
        <dbReference type="ARBA" id="ARBA00021688"/>
    </source>
</evidence>
<dbReference type="EMBL" id="CABFWN010000001">
    <property type="protein sequence ID" value="VUG17048.1"/>
    <property type="molecule type" value="Genomic_DNA"/>
</dbReference>
<accession>A0A7D9GZU9</accession>
<keyword evidence="11" id="KW-0066">ATP synthesis</keyword>